<dbReference type="PRINTS" id="PR00469">
    <property type="entry name" value="PNDRDTASEII"/>
</dbReference>
<dbReference type="PANTHER" id="PTHR23023">
    <property type="entry name" value="DIMETHYLANILINE MONOOXYGENASE"/>
    <property type="match status" value="1"/>
</dbReference>
<dbReference type="Proteomes" id="UP000291022">
    <property type="component" value="Unassembled WGS sequence"/>
</dbReference>
<dbReference type="InterPro" id="IPR050346">
    <property type="entry name" value="FMO-like"/>
</dbReference>
<sequence>MPGKRIVVVGAGVSGLGAIKTCLEEGLEPTCFEGSDDIGGLGRPSIYESATSNTSKEMTTYSDYPFPDHFPNYLHNSRIMDYLWMYVQHFDLTKHIRFLVCSVRKRSDFSWKQESHVFDGIMVCSGMYSDPFLPLQNFPGIKRFKGQYIHSWEYKSPEKFRGKKIIVVGIGNSGADLAVELSHVASQVFLSTRRGAWIWNRVWDYGMPVDTVLFTRFNAVLNKFYPTFLINRWAENKLNVRFNHDVYGLLPQHRYNLGYFLRFFF</sequence>
<dbReference type="Ensembl" id="ENSUAMT00000001179.1">
    <property type="protein sequence ID" value="ENSUAMP00000001018.1"/>
    <property type="gene ID" value="ENSUAMG00000000980.1"/>
</dbReference>
<keyword evidence="8" id="KW-0521">NADP</keyword>
<name>A0A452Q9J0_URSAM</name>
<comment type="cofactor">
    <cofactor evidence="1 18">
        <name>FAD</name>
        <dbReference type="ChEBI" id="CHEBI:57692"/>
    </cofactor>
</comment>
<evidence type="ECO:0000256" key="5">
    <source>
        <dbReference type="ARBA" id="ARBA00022692"/>
    </source>
</evidence>
<comment type="catalytic activity">
    <reaction evidence="16">
        <text>trimethylamine + NADPH + O2 = trimethylamine N-oxide + NADP(+) + H2O</text>
        <dbReference type="Rhea" id="RHEA:31979"/>
        <dbReference type="ChEBI" id="CHEBI:15377"/>
        <dbReference type="ChEBI" id="CHEBI:15379"/>
        <dbReference type="ChEBI" id="CHEBI:15724"/>
        <dbReference type="ChEBI" id="CHEBI:57783"/>
        <dbReference type="ChEBI" id="CHEBI:58349"/>
        <dbReference type="ChEBI" id="CHEBI:58389"/>
        <dbReference type="EC" id="1.14.13.148"/>
    </reaction>
    <physiologicalReaction direction="left-to-right" evidence="16">
        <dbReference type="Rhea" id="RHEA:31980"/>
    </physiologicalReaction>
</comment>
<evidence type="ECO:0000256" key="12">
    <source>
        <dbReference type="ARBA" id="ARBA00023136"/>
    </source>
</evidence>
<keyword evidence="11 18" id="KW-0503">Monooxygenase</keyword>
<dbReference type="FunFam" id="3.50.50.60:FF:000159">
    <property type="entry name" value="Dimethylaniline monooxygenase [N-oxide-forming]"/>
    <property type="match status" value="1"/>
</dbReference>
<evidence type="ECO:0000256" key="2">
    <source>
        <dbReference type="ARBA" id="ARBA00004389"/>
    </source>
</evidence>
<evidence type="ECO:0000256" key="17">
    <source>
        <dbReference type="ARBA" id="ARBA00049443"/>
    </source>
</evidence>
<evidence type="ECO:0000256" key="3">
    <source>
        <dbReference type="ARBA" id="ARBA00009183"/>
    </source>
</evidence>
<dbReference type="GO" id="GO:0050660">
    <property type="term" value="F:flavin adenine dinucleotide binding"/>
    <property type="evidence" value="ECO:0007669"/>
    <property type="project" value="InterPro"/>
</dbReference>
<organism evidence="19 20">
    <name type="scientific">Ursus americanus</name>
    <name type="common">American black bear</name>
    <name type="synonym">Euarctos americanus</name>
    <dbReference type="NCBI Taxonomy" id="9643"/>
    <lineage>
        <taxon>Eukaryota</taxon>
        <taxon>Metazoa</taxon>
        <taxon>Chordata</taxon>
        <taxon>Craniata</taxon>
        <taxon>Vertebrata</taxon>
        <taxon>Euteleostomi</taxon>
        <taxon>Mammalia</taxon>
        <taxon>Eutheria</taxon>
        <taxon>Laurasiatheria</taxon>
        <taxon>Carnivora</taxon>
        <taxon>Caniformia</taxon>
        <taxon>Ursidae</taxon>
        <taxon>Ursus</taxon>
    </lineage>
</organism>
<comment type="function">
    <text evidence="13">Broad spectrum monooxygenase that catalyzes the oxygenation of a wide variety of nitrogen- and sulfur-containing compounds including xenobiotics. Catalyzes the S-oxygenation of hypotaurine to produce taurine, an organic osmolyte involved in cell volume regulation as well as a variety of cytoprotective and developmental processes. In vitro, catalyzes the N-oxygenation of trimethylamine (TMA) to produce trimethylamine N-oxide (TMAO) and could therefore participate to the detoxification of this compound that is generated by the action of gut microbiota from dietary precursors such as choline, choline containing compounds, betaine or L-carnitine.</text>
</comment>
<dbReference type="EC" id="1.-.-.-" evidence="18"/>
<evidence type="ECO:0000313" key="19">
    <source>
        <dbReference type="Ensembl" id="ENSUAMP00000001018.1"/>
    </source>
</evidence>
<dbReference type="Pfam" id="PF00743">
    <property type="entry name" value="FMO-like"/>
    <property type="match status" value="1"/>
</dbReference>
<dbReference type="GO" id="GO:0034899">
    <property type="term" value="F:trimethylamine monooxygenase activity"/>
    <property type="evidence" value="ECO:0007669"/>
    <property type="project" value="UniProtKB-EC"/>
</dbReference>
<evidence type="ECO:0000256" key="15">
    <source>
        <dbReference type="ARBA" id="ARBA00048041"/>
    </source>
</evidence>
<evidence type="ECO:0000256" key="18">
    <source>
        <dbReference type="RuleBase" id="RU361177"/>
    </source>
</evidence>
<evidence type="ECO:0000313" key="20">
    <source>
        <dbReference type="Proteomes" id="UP000291022"/>
    </source>
</evidence>
<dbReference type="AlphaFoldDB" id="A0A452Q9J0"/>
<keyword evidence="6" id="KW-0256">Endoplasmic reticulum</keyword>
<dbReference type="GO" id="GO:0050661">
    <property type="term" value="F:NADP binding"/>
    <property type="evidence" value="ECO:0007669"/>
    <property type="project" value="InterPro"/>
</dbReference>
<reference evidence="20" key="1">
    <citation type="submission" date="2016-06" db="EMBL/GenBank/DDBJ databases">
        <title>De novo assembly and RNA-Seq shows season-dependent expression and editing in black bear kidneys.</title>
        <authorList>
            <person name="Korstanje R."/>
            <person name="Srivastava A."/>
            <person name="Sarsani V.K."/>
            <person name="Sheehan S.M."/>
            <person name="Seger R.L."/>
            <person name="Barter M.E."/>
            <person name="Lindqvist C."/>
            <person name="Brody L.C."/>
            <person name="Mullikin J.C."/>
        </authorList>
    </citation>
    <scope>NUCLEOTIDE SEQUENCE [LARGE SCALE GENOMIC DNA]</scope>
</reference>
<evidence type="ECO:0000256" key="11">
    <source>
        <dbReference type="ARBA" id="ARBA00023033"/>
    </source>
</evidence>
<keyword evidence="7 18" id="KW-0274">FAD</keyword>
<protein>
    <recommendedName>
        <fullName evidence="18">Flavin-containing monooxygenase</fullName>
        <ecNumber evidence="18">1.-.-.-</ecNumber>
    </recommendedName>
</protein>
<keyword evidence="20" id="KW-1185">Reference proteome</keyword>
<evidence type="ECO:0000256" key="14">
    <source>
        <dbReference type="ARBA" id="ARBA00047338"/>
    </source>
</evidence>
<dbReference type="InterPro" id="IPR020946">
    <property type="entry name" value="Flavin_mOase-like"/>
</dbReference>
<keyword evidence="10 18" id="KW-0560">Oxidoreductase</keyword>
<keyword evidence="4 18" id="KW-0285">Flavoprotein</keyword>
<dbReference type="GO" id="GO:0047822">
    <property type="term" value="F:hypotaurine monooxygenase activity"/>
    <property type="evidence" value="ECO:0007669"/>
    <property type="project" value="RHEA"/>
</dbReference>
<evidence type="ECO:0000256" key="9">
    <source>
        <dbReference type="ARBA" id="ARBA00022989"/>
    </source>
</evidence>
<reference evidence="19" key="3">
    <citation type="submission" date="2025-09" db="UniProtKB">
        <authorList>
            <consortium name="Ensembl"/>
        </authorList>
    </citation>
    <scope>IDENTIFICATION</scope>
</reference>
<dbReference type="GeneTree" id="ENSGT00940000162904"/>
<dbReference type="STRING" id="9643.ENSUAMP00000001018"/>
<accession>A0A452Q9J0</accession>
<comment type="similarity">
    <text evidence="3 18">Belongs to the FMO family.</text>
</comment>
<keyword evidence="9" id="KW-1133">Transmembrane helix</keyword>
<proteinExistence type="inferred from homology"/>
<dbReference type="Gene3D" id="3.50.50.60">
    <property type="entry name" value="FAD/NAD(P)-binding domain"/>
    <property type="match status" value="1"/>
</dbReference>
<evidence type="ECO:0000256" key="8">
    <source>
        <dbReference type="ARBA" id="ARBA00022857"/>
    </source>
</evidence>
<evidence type="ECO:0000256" key="4">
    <source>
        <dbReference type="ARBA" id="ARBA00022630"/>
    </source>
</evidence>
<evidence type="ECO:0000256" key="13">
    <source>
        <dbReference type="ARBA" id="ARBA00045957"/>
    </source>
</evidence>
<dbReference type="SUPFAM" id="SSF51905">
    <property type="entry name" value="FAD/NAD(P)-binding domain"/>
    <property type="match status" value="1"/>
</dbReference>
<evidence type="ECO:0000256" key="6">
    <source>
        <dbReference type="ARBA" id="ARBA00022824"/>
    </source>
</evidence>
<evidence type="ECO:0000256" key="7">
    <source>
        <dbReference type="ARBA" id="ARBA00022827"/>
    </source>
</evidence>
<comment type="catalytic activity">
    <reaction evidence="14">
        <text>hypotaurine + NADH + O2 + H(+) = taurine + NAD(+) + H2O</text>
        <dbReference type="Rhea" id="RHEA:74111"/>
        <dbReference type="ChEBI" id="CHEBI:15377"/>
        <dbReference type="ChEBI" id="CHEBI:15378"/>
        <dbReference type="ChEBI" id="CHEBI:15379"/>
        <dbReference type="ChEBI" id="CHEBI:57540"/>
        <dbReference type="ChEBI" id="CHEBI:57853"/>
        <dbReference type="ChEBI" id="CHEBI:57945"/>
        <dbReference type="ChEBI" id="CHEBI:507393"/>
        <dbReference type="EC" id="1.14.13.8"/>
    </reaction>
    <physiologicalReaction direction="left-to-right" evidence="14">
        <dbReference type="Rhea" id="RHEA:74112"/>
    </physiologicalReaction>
</comment>
<evidence type="ECO:0000256" key="16">
    <source>
        <dbReference type="ARBA" id="ARBA00048088"/>
    </source>
</evidence>
<dbReference type="OMA" id="MHSWEYK"/>
<evidence type="ECO:0000256" key="10">
    <source>
        <dbReference type="ARBA" id="ARBA00023002"/>
    </source>
</evidence>
<dbReference type="GO" id="GO:0004499">
    <property type="term" value="F:N,N-dimethylaniline monooxygenase activity"/>
    <property type="evidence" value="ECO:0007669"/>
    <property type="project" value="InterPro"/>
</dbReference>
<comment type="catalytic activity">
    <reaction evidence="17">
        <text>N,N-dimethylaniline + NADPH + O2 + H(+) = N,N-dimethylaniline N-oxide + NADP(+) + H2O</text>
        <dbReference type="Rhea" id="RHEA:24468"/>
        <dbReference type="ChEBI" id="CHEBI:15377"/>
        <dbReference type="ChEBI" id="CHEBI:15378"/>
        <dbReference type="ChEBI" id="CHEBI:15379"/>
        <dbReference type="ChEBI" id="CHEBI:16269"/>
        <dbReference type="ChEBI" id="CHEBI:17735"/>
        <dbReference type="ChEBI" id="CHEBI:57783"/>
        <dbReference type="ChEBI" id="CHEBI:58349"/>
        <dbReference type="EC" id="1.14.13.8"/>
    </reaction>
    <physiologicalReaction direction="left-to-right" evidence="17">
        <dbReference type="Rhea" id="RHEA:24469"/>
    </physiologicalReaction>
</comment>
<keyword evidence="12" id="KW-0472">Membrane</keyword>
<dbReference type="GO" id="GO:0005789">
    <property type="term" value="C:endoplasmic reticulum membrane"/>
    <property type="evidence" value="ECO:0007669"/>
    <property type="project" value="UniProtKB-SubCell"/>
</dbReference>
<keyword evidence="5" id="KW-0812">Transmembrane</keyword>
<comment type="catalytic activity">
    <reaction evidence="15">
        <text>hypotaurine + NADPH + O2 + H(+) = taurine + NADP(+) + H2O</text>
        <dbReference type="Rhea" id="RHEA:69819"/>
        <dbReference type="ChEBI" id="CHEBI:15377"/>
        <dbReference type="ChEBI" id="CHEBI:15378"/>
        <dbReference type="ChEBI" id="CHEBI:15379"/>
        <dbReference type="ChEBI" id="CHEBI:57783"/>
        <dbReference type="ChEBI" id="CHEBI:57853"/>
        <dbReference type="ChEBI" id="CHEBI:58349"/>
        <dbReference type="ChEBI" id="CHEBI:507393"/>
        <dbReference type="EC" id="1.14.13.8"/>
    </reaction>
    <physiologicalReaction direction="left-to-right" evidence="15">
        <dbReference type="Rhea" id="RHEA:69820"/>
    </physiologicalReaction>
</comment>
<reference evidence="19" key="2">
    <citation type="submission" date="2025-08" db="UniProtKB">
        <authorList>
            <consortium name="Ensembl"/>
        </authorList>
    </citation>
    <scope>IDENTIFICATION</scope>
</reference>
<evidence type="ECO:0000256" key="1">
    <source>
        <dbReference type="ARBA" id="ARBA00001974"/>
    </source>
</evidence>
<dbReference type="InterPro" id="IPR036188">
    <property type="entry name" value="FAD/NAD-bd_sf"/>
</dbReference>
<comment type="subcellular location">
    <subcellularLocation>
        <location evidence="2">Endoplasmic reticulum membrane</location>
        <topology evidence="2">Single-pass membrane protein</topology>
    </subcellularLocation>
</comment>